<reference evidence="3" key="1">
    <citation type="submission" date="2022-08" db="EMBL/GenBank/DDBJ databases">
        <title>Novel sulphate-reducing endosymbionts in the free-living metamonad Anaeramoeba.</title>
        <authorList>
            <person name="Jerlstrom-Hultqvist J."/>
            <person name="Cepicka I."/>
            <person name="Gallot-Lavallee L."/>
            <person name="Salas-Leiva D."/>
            <person name="Curtis B.A."/>
            <person name="Zahonova K."/>
            <person name="Pipaliya S."/>
            <person name="Dacks J."/>
            <person name="Roger A.J."/>
        </authorList>
    </citation>
    <scope>NUCLEOTIDE SEQUENCE</scope>
    <source>
        <strain evidence="3">Busselton2</strain>
    </source>
</reference>
<evidence type="ECO:0000256" key="1">
    <source>
        <dbReference type="SAM" id="MobiDB-lite"/>
    </source>
</evidence>
<sequence length="427" mass="48907">MKRDLLVCFSLLFLSITVFQVWSNDEEKTSEIQKFLIKNQNGSESSLVLSHPGDSSIENYSFTYDLSIAGDVFLVLGEIERCRSILEFLLDAKLSPNNFYYSAYNYQSGDPIEYNEHVGLNSYVVISFLNWYIYEEDERYLNQSKIIADAVSGVITNEGCLKGGPTESFVSAEHNFDAMSMYKILYNITNEQKWKDLENEIYDCLENVIWNTNYDLYNVGKDDNKRVTDVQSMAHFTLGDTYPEKTGRQMSSLMKNTQSAVWVNTTFKEQEIEGCDFVNIQDCPHEKMISAEWHLQYCCVLRSIGGNWEQCRNYIDLLFVDSQIYAGKGYVYSSRKSENNCLGWSTPNTDEPSVSSSCWGVFLFKNINPLSIFTKNKNDSSNDSDNDSDNDNDDDDIVSGGSSNTYLQKKLLFYIFVLLISFVTTSF</sequence>
<evidence type="ECO:0000313" key="3">
    <source>
        <dbReference type="EMBL" id="KAJ3435373.1"/>
    </source>
</evidence>
<feature type="compositionally biased region" description="Acidic residues" evidence="1">
    <location>
        <begin position="382"/>
        <end position="397"/>
    </location>
</feature>
<comment type="caution">
    <text evidence="3">The sequence shown here is derived from an EMBL/GenBank/DDBJ whole genome shotgun (WGS) entry which is preliminary data.</text>
</comment>
<dbReference type="GO" id="GO:0005975">
    <property type="term" value="P:carbohydrate metabolic process"/>
    <property type="evidence" value="ECO:0007669"/>
    <property type="project" value="InterPro"/>
</dbReference>
<dbReference type="EMBL" id="JANTQA010000040">
    <property type="protein sequence ID" value="KAJ3435373.1"/>
    <property type="molecule type" value="Genomic_DNA"/>
</dbReference>
<feature type="chain" id="PRO_5043328214" evidence="2">
    <location>
        <begin position="24"/>
        <end position="427"/>
    </location>
</feature>
<dbReference type="SUPFAM" id="SSF48208">
    <property type="entry name" value="Six-hairpin glycosidases"/>
    <property type="match status" value="1"/>
</dbReference>
<dbReference type="InterPro" id="IPR008928">
    <property type="entry name" value="6-hairpin_glycosidase_sf"/>
</dbReference>
<feature type="signal peptide" evidence="2">
    <location>
        <begin position="1"/>
        <end position="23"/>
    </location>
</feature>
<proteinExistence type="predicted"/>
<dbReference type="AlphaFoldDB" id="A0AAV7Z075"/>
<gene>
    <name evidence="3" type="ORF">M0812_19561</name>
</gene>
<evidence type="ECO:0000313" key="4">
    <source>
        <dbReference type="Proteomes" id="UP001146793"/>
    </source>
</evidence>
<protein>
    <submittedName>
        <fullName evidence="3">Uncharacterized protein</fullName>
    </submittedName>
</protein>
<name>A0AAV7Z075_9EUKA</name>
<organism evidence="3 4">
    <name type="scientific">Anaeramoeba flamelloides</name>
    <dbReference type="NCBI Taxonomy" id="1746091"/>
    <lineage>
        <taxon>Eukaryota</taxon>
        <taxon>Metamonada</taxon>
        <taxon>Anaeramoebidae</taxon>
        <taxon>Anaeramoeba</taxon>
    </lineage>
</organism>
<keyword evidence="2" id="KW-0732">Signal</keyword>
<dbReference type="Proteomes" id="UP001146793">
    <property type="component" value="Unassembled WGS sequence"/>
</dbReference>
<evidence type="ECO:0000256" key="2">
    <source>
        <dbReference type="SAM" id="SignalP"/>
    </source>
</evidence>
<accession>A0AAV7Z075</accession>
<feature type="region of interest" description="Disordered" evidence="1">
    <location>
        <begin position="378"/>
        <end position="397"/>
    </location>
</feature>